<accession>A0A974BI48</accession>
<dbReference type="AlphaFoldDB" id="A0A974BI48"/>
<evidence type="ECO:0000256" key="11">
    <source>
        <dbReference type="ARBA" id="ARBA00023098"/>
    </source>
</evidence>
<evidence type="ECO:0000256" key="9">
    <source>
        <dbReference type="ARBA" id="ARBA00022692"/>
    </source>
</evidence>
<feature type="transmembrane region" description="Helical" evidence="18">
    <location>
        <begin position="155"/>
        <end position="176"/>
    </location>
</feature>
<keyword evidence="12 18" id="KW-0472">Membrane</keyword>
<evidence type="ECO:0000256" key="1">
    <source>
        <dbReference type="ARBA" id="ARBA00003973"/>
    </source>
</evidence>
<dbReference type="EC" id="2.7.8.5" evidence="5 16"/>
<keyword evidence="7" id="KW-0444">Lipid biosynthesis</keyword>
<comment type="subcellular location">
    <subcellularLocation>
        <location evidence="2">Membrane</location>
        <topology evidence="2">Multi-pass membrane protein</topology>
    </subcellularLocation>
</comment>
<reference evidence="19" key="1">
    <citation type="submission" date="2020-07" db="EMBL/GenBank/DDBJ databases">
        <title>Genomic analysis of a strain of Sedimentibacter Hydroxybenzoicus DSM7310.</title>
        <authorList>
            <person name="Ma S."/>
        </authorList>
    </citation>
    <scope>NUCLEOTIDE SEQUENCE</scope>
    <source>
        <strain evidence="19">DSM 7310</strain>
    </source>
</reference>
<evidence type="ECO:0000256" key="8">
    <source>
        <dbReference type="ARBA" id="ARBA00022679"/>
    </source>
</evidence>
<keyword evidence="20" id="KW-1185">Reference proteome</keyword>
<evidence type="ECO:0000256" key="14">
    <source>
        <dbReference type="ARBA" id="ARBA00023264"/>
    </source>
</evidence>
<gene>
    <name evidence="19" type="primary">pgsA</name>
    <name evidence="19" type="ORF">HZF24_05565</name>
</gene>
<feature type="transmembrane region" description="Helical" evidence="18">
    <location>
        <begin position="131"/>
        <end position="149"/>
    </location>
</feature>
<comment type="catalytic activity">
    <reaction evidence="15">
        <text>a CDP-1,2-diacyl-sn-glycerol + sn-glycerol 3-phosphate = a 1,2-diacyl-sn-glycero-3-phospho-(1'-sn-glycero-3'-phosphate) + CMP + H(+)</text>
        <dbReference type="Rhea" id="RHEA:12593"/>
        <dbReference type="ChEBI" id="CHEBI:15378"/>
        <dbReference type="ChEBI" id="CHEBI:57597"/>
        <dbReference type="ChEBI" id="CHEBI:58332"/>
        <dbReference type="ChEBI" id="CHEBI:60110"/>
        <dbReference type="ChEBI" id="CHEBI:60377"/>
        <dbReference type="EC" id="2.7.8.5"/>
    </reaction>
</comment>
<dbReference type="Pfam" id="PF01066">
    <property type="entry name" value="CDP-OH_P_transf"/>
    <property type="match status" value="1"/>
</dbReference>
<dbReference type="GO" id="GO:0016020">
    <property type="term" value="C:membrane"/>
    <property type="evidence" value="ECO:0007669"/>
    <property type="project" value="UniProtKB-SubCell"/>
</dbReference>
<feature type="transmembrane region" description="Helical" evidence="18">
    <location>
        <begin position="37"/>
        <end position="56"/>
    </location>
</feature>
<evidence type="ECO:0000313" key="20">
    <source>
        <dbReference type="Proteomes" id="UP000611629"/>
    </source>
</evidence>
<evidence type="ECO:0000256" key="17">
    <source>
        <dbReference type="RuleBase" id="RU003750"/>
    </source>
</evidence>
<dbReference type="PIRSF" id="PIRSF000847">
    <property type="entry name" value="Phos_ph_gly_syn"/>
    <property type="match status" value="1"/>
</dbReference>
<dbReference type="PANTHER" id="PTHR14269:SF62">
    <property type="entry name" value="CDP-DIACYLGLYCEROL--GLYCEROL-3-PHOSPHATE 3-PHOSPHATIDYLTRANSFERASE 1, CHLOROPLASTIC"/>
    <property type="match status" value="1"/>
</dbReference>
<keyword evidence="13" id="KW-0594">Phospholipid biosynthesis</keyword>
<evidence type="ECO:0000256" key="15">
    <source>
        <dbReference type="ARBA" id="ARBA00048586"/>
    </source>
</evidence>
<keyword evidence="10 18" id="KW-1133">Transmembrane helix</keyword>
<dbReference type="RefSeq" id="WP_179237291.1">
    <property type="nucleotide sequence ID" value="NZ_JACBNQ010000003.1"/>
</dbReference>
<keyword evidence="9 18" id="KW-0812">Transmembrane</keyword>
<comment type="pathway">
    <text evidence="3">Phospholipid metabolism; phosphatidylglycerol biosynthesis; phosphatidylglycerol from CDP-diacylglycerol: step 1/2.</text>
</comment>
<evidence type="ECO:0000313" key="19">
    <source>
        <dbReference type="EMBL" id="NYB73605.1"/>
    </source>
</evidence>
<evidence type="ECO:0000256" key="7">
    <source>
        <dbReference type="ARBA" id="ARBA00022516"/>
    </source>
</evidence>
<dbReference type="InterPro" id="IPR043130">
    <property type="entry name" value="CDP-OH_PTrfase_TM_dom"/>
</dbReference>
<dbReference type="Gene3D" id="1.20.120.1760">
    <property type="match status" value="1"/>
</dbReference>
<evidence type="ECO:0000256" key="16">
    <source>
        <dbReference type="NCBIfam" id="TIGR00560"/>
    </source>
</evidence>
<dbReference type="InterPro" id="IPR000462">
    <property type="entry name" value="CDP-OH_P_trans"/>
</dbReference>
<evidence type="ECO:0000256" key="6">
    <source>
        <dbReference type="ARBA" id="ARBA00014944"/>
    </source>
</evidence>
<proteinExistence type="inferred from homology"/>
<evidence type="ECO:0000256" key="5">
    <source>
        <dbReference type="ARBA" id="ARBA00013170"/>
    </source>
</evidence>
<dbReference type="InterPro" id="IPR048254">
    <property type="entry name" value="CDP_ALCOHOL_P_TRANSF_CS"/>
</dbReference>
<dbReference type="GO" id="GO:0008444">
    <property type="term" value="F:CDP-diacylglycerol-glycerol-3-phosphate 3-phosphatidyltransferase activity"/>
    <property type="evidence" value="ECO:0007669"/>
    <property type="project" value="UniProtKB-UniRule"/>
</dbReference>
<organism evidence="19 20">
    <name type="scientific">Sedimentibacter hydroxybenzoicus DSM 7310</name>
    <dbReference type="NCBI Taxonomy" id="1123245"/>
    <lineage>
        <taxon>Bacteria</taxon>
        <taxon>Bacillati</taxon>
        <taxon>Bacillota</taxon>
        <taxon>Tissierellia</taxon>
        <taxon>Sedimentibacter</taxon>
    </lineage>
</organism>
<dbReference type="NCBIfam" id="TIGR00560">
    <property type="entry name" value="pgsA"/>
    <property type="match status" value="1"/>
</dbReference>
<keyword evidence="14" id="KW-1208">Phospholipid metabolism</keyword>
<evidence type="ECO:0000256" key="4">
    <source>
        <dbReference type="ARBA" id="ARBA00010441"/>
    </source>
</evidence>
<evidence type="ECO:0000256" key="13">
    <source>
        <dbReference type="ARBA" id="ARBA00023209"/>
    </source>
</evidence>
<keyword evidence="8 17" id="KW-0808">Transferase</keyword>
<dbReference type="InterPro" id="IPR050324">
    <property type="entry name" value="CDP-alcohol_PTase-I"/>
</dbReference>
<dbReference type="Proteomes" id="UP000611629">
    <property type="component" value="Unassembled WGS sequence"/>
</dbReference>
<dbReference type="PANTHER" id="PTHR14269">
    <property type="entry name" value="CDP-DIACYLGLYCEROL--GLYCEROL-3-PHOSPHATE 3-PHOSPHATIDYLTRANSFERASE-RELATED"/>
    <property type="match status" value="1"/>
</dbReference>
<evidence type="ECO:0000256" key="3">
    <source>
        <dbReference type="ARBA" id="ARBA00005042"/>
    </source>
</evidence>
<evidence type="ECO:0000256" key="2">
    <source>
        <dbReference type="ARBA" id="ARBA00004141"/>
    </source>
</evidence>
<dbReference type="EMBL" id="JACBNQ010000003">
    <property type="protein sequence ID" value="NYB73605.1"/>
    <property type="molecule type" value="Genomic_DNA"/>
</dbReference>
<dbReference type="InterPro" id="IPR004570">
    <property type="entry name" value="Phosphatidylglycerol_P_synth"/>
</dbReference>
<dbReference type="GO" id="GO:0046474">
    <property type="term" value="P:glycerophospholipid biosynthetic process"/>
    <property type="evidence" value="ECO:0007669"/>
    <property type="project" value="TreeGrafter"/>
</dbReference>
<protein>
    <recommendedName>
        <fullName evidence="6 16">CDP-diacylglycerol--glycerol-3-phosphate 3-phosphatidyltransferase</fullName>
        <ecNumber evidence="5 16">2.7.8.5</ecNumber>
    </recommendedName>
</protein>
<evidence type="ECO:0000256" key="10">
    <source>
        <dbReference type="ARBA" id="ARBA00022989"/>
    </source>
</evidence>
<dbReference type="PROSITE" id="PS00379">
    <property type="entry name" value="CDP_ALCOHOL_P_TRANSF"/>
    <property type="match status" value="1"/>
</dbReference>
<keyword evidence="11" id="KW-0443">Lipid metabolism</keyword>
<comment type="similarity">
    <text evidence="4 17">Belongs to the CDP-alcohol phosphatidyltransferase class-I family.</text>
</comment>
<evidence type="ECO:0000256" key="18">
    <source>
        <dbReference type="SAM" id="Phobius"/>
    </source>
</evidence>
<name>A0A974BI48_SEDHY</name>
<comment type="caution">
    <text evidence="19">The sequence shown here is derived from an EMBL/GenBank/DDBJ whole genome shotgun (WGS) entry which is preliminary data.</text>
</comment>
<feature type="transmembrane region" description="Helical" evidence="18">
    <location>
        <begin position="76"/>
        <end position="101"/>
    </location>
</feature>
<evidence type="ECO:0000256" key="12">
    <source>
        <dbReference type="ARBA" id="ARBA00023136"/>
    </source>
</evidence>
<comment type="function">
    <text evidence="1">This protein catalyzes the committed step to the synthesis of the acidic phospholipids.</text>
</comment>
<sequence>MNWFKNMNLPNKLTVIRILAIPLFLIFLYISKGVFRFLPLLIFSAAAVTDAIDGYIARRDNLITDFGKFMDPLADKLLTCAAFIAFVEIGYLSSWIVVIIISREFLVSGFRTLAASKGVKIAANPWGKVKTVFQMILIVVILLNYTGYFEFTDLWIGPLVAVVVLLTVTSGATYIYENLDILK</sequence>
<feature type="transmembrane region" description="Helical" evidence="18">
    <location>
        <begin position="12"/>
        <end position="30"/>
    </location>
</feature>